<feature type="compositionally biased region" description="Gly residues" evidence="17">
    <location>
        <begin position="370"/>
        <end position="379"/>
    </location>
</feature>
<evidence type="ECO:0000256" key="14">
    <source>
        <dbReference type="ARBA" id="ARBA00033245"/>
    </source>
</evidence>
<comment type="similarity">
    <text evidence="2">Belongs to the OXA1/ALB3/YidC family. Type 1 subfamily.</text>
</comment>
<keyword evidence="9 18" id="KW-0472">Membrane</keyword>
<dbReference type="InterPro" id="IPR028055">
    <property type="entry name" value="YidC/Oxa/ALB_C"/>
</dbReference>
<keyword evidence="8 18" id="KW-1133">Transmembrane helix</keyword>
<evidence type="ECO:0000256" key="16">
    <source>
        <dbReference type="RuleBase" id="RU003945"/>
    </source>
</evidence>
<evidence type="ECO:0000256" key="9">
    <source>
        <dbReference type="ARBA" id="ARBA00023136"/>
    </source>
</evidence>
<dbReference type="InterPro" id="IPR001708">
    <property type="entry name" value="YidC/ALB3/OXA1/COX18"/>
</dbReference>
<dbReference type="NCBIfam" id="NF002350">
    <property type="entry name" value="PRK01315.1"/>
    <property type="match status" value="1"/>
</dbReference>
<dbReference type="PANTHER" id="PTHR12428">
    <property type="entry name" value="OXA1"/>
    <property type="match status" value="1"/>
</dbReference>
<feature type="transmembrane region" description="Helical" evidence="18">
    <location>
        <begin position="211"/>
        <end position="234"/>
    </location>
</feature>
<feature type="region of interest" description="Disordered" evidence="17">
    <location>
        <begin position="294"/>
        <end position="412"/>
    </location>
</feature>
<keyword evidence="4" id="KW-0813">Transport</keyword>
<evidence type="ECO:0000256" key="1">
    <source>
        <dbReference type="ARBA" id="ARBA00004651"/>
    </source>
</evidence>
<dbReference type="InterPro" id="IPR047196">
    <property type="entry name" value="YidC_ALB_C"/>
</dbReference>
<proteinExistence type="inferred from homology"/>
<feature type="compositionally biased region" description="Basic and acidic residues" evidence="17">
    <location>
        <begin position="340"/>
        <end position="352"/>
    </location>
</feature>
<reference evidence="20 21" key="1">
    <citation type="submission" date="2024-09" db="EMBL/GenBank/DDBJ databases">
        <authorList>
            <person name="Lee S.D."/>
        </authorList>
    </citation>
    <scope>NUCLEOTIDE SEQUENCE [LARGE SCALE GENOMIC DNA]</scope>
    <source>
        <strain evidence="20 21">N8-3</strain>
    </source>
</reference>
<evidence type="ECO:0000256" key="8">
    <source>
        <dbReference type="ARBA" id="ARBA00022989"/>
    </source>
</evidence>
<name>A0ABV6VVS6_9ACTN</name>
<keyword evidence="6 16" id="KW-0812">Transmembrane</keyword>
<dbReference type="EMBL" id="JBHFAB010000008">
    <property type="protein sequence ID" value="MFC1417592.1"/>
    <property type="molecule type" value="Genomic_DNA"/>
</dbReference>
<dbReference type="PANTHER" id="PTHR12428:SF65">
    <property type="entry name" value="CYTOCHROME C OXIDASE ASSEMBLY PROTEIN COX18, MITOCHONDRIAL"/>
    <property type="match status" value="1"/>
</dbReference>
<evidence type="ECO:0000256" key="15">
    <source>
        <dbReference type="ARBA" id="ARBA00033342"/>
    </source>
</evidence>
<organism evidence="20 21">
    <name type="scientific">Streptacidiphilus cavernicola</name>
    <dbReference type="NCBI Taxonomy" id="3342716"/>
    <lineage>
        <taxon>Bacteria</taxon>
        <taxon>Bacillati</taxon>
        <taxon>Actinomycetota</taxon>
        <taxon>Actinomycetes</taxon>
        <taxon>Kitasatosporales</taxon>
        <taxon>Streptomycetaceae</taxon>
        <taxon>Streptacidiphilus</taxon>
    </lineage>
</organism>
<evidence type="ECO:0000256" key="7">
    <source>
        <dbReference type="ARBA" id="ARBA00022927"/>
    </source>
</evidence>
<evidence type="ECO:0000259" key="19">
    <source>
        <dbReference type="Pfam" id="PF02096"/>
    </source>
</evidence>
<evidence type="ECO:0000256" key="10">
    <source>
        <dbReference type="ARBA" id="ARBA00023186"/>
    </source>
</evidence>
<evidence type="ECO:0000313" key="20">
    <source>
        <dbReference type="EMBL" id="MFC1417592.1"/>
    </source>
</evidence>
<feature type="domain" description="Membrane insertase YidC/Oxa/ALB C-terminal" evidence="19">
    <location>
        <begin position="40"/>
        <end position="248"/>
    </location>
</feature>
<evidence type="ECO:0000313" key="21">
    <source>
        <dbReference type="Proteomes" id="UP001592531"/>
    </source>
</evidence>
<dbReference type="NCBIfam" id="TIGR03592">
    <property type="entry name" value="yidC_oxa1_cterm"/>
    <property type="match status" value="1"/>
</dbReference>
<evidence type="ECO:0000256" key="13">
    <source>
        <dbReference type="ARBA" id="ARBA00031538"/>
    </source>
</evidence>
<feature type="compositionally biased region" description="Low complexity" evidence="17">
    <location>
        <begin position="353"/>
        <end position="363"/>
    </location>
</feature>
<evidence type="ECO:0000256" key="17">
    <source>
        <dbReference type="SAM" id="MobiDB-lite"/>
    </source>
</evidence>
<evidence type="ECO:0000256" key="3">
    <source>
        <dbReference type="ARBA" id="ARBA00015325"/>
    </source>
</evidence>
<evidence type="ECO:0000256" key="5">
    <source>
        <dbReference type="ARBA" id="ARBA00022475"/>
    </source>
</evidence>
<accession>A0ABV6VVS6</accession>
<keyword evidence="5" id="KW-1003">Cell membrane</keyword>
<comment type="function">
    <text evidence="11">Required for the insertion and/or proper folding and/or complex formation of integral membrane proteins into the membrane. Involved in integration of membrane proteins that insert both dependently and independently of the Sec translocase complex, as well as at least some lipoproteins. Aids folding of multispanning membrane proteins.</text>
</comment>
<dbReference type="RefSeq" id="WP_380535841.1">
    <property type="nucleotide sequence ID" value="NZ_JBHFAB010000008.1"/>
</dbReference>
<protein>
    <recommendedName>
        <fullName evidence="3">Membrane protein insertase YidC</fullName>
    </recommendedName>
    <alternativeName>
        <fullName evidence="15">Foldase YidC</fullName>
    </alternativeName>
    <alternativeName>
        <fullName evidence="14">Membrane integrase YidC</fullName>
    </alternativeName>
    <alternativeName>
        <fullName evidence="13">Membrane protein YidC</fullName>
    </alternativeName>
</protein>
<feature type="transmembrane region" description="Helical" evidence="18">
    <location>
        <begin position="170"/>
        <end position="191"/>
    </location>
</feature>
<evidence type="ECO:0000256" key="12">
    <source>
        <dbReference type="ARBA" id="ARBA00026028"/>
    </source>
</evidence>
<evidence type="ECO:0000256" key="6">
    <source>
        <dbReference type="ARBA" id="ARBA00022692"/>
    </source>
</evidence>
<dbReference type="Proteomes" id="UP001592531">
    <property type="component" value="Unassembled WGS sequence"/>
</dbReference>
<evidence type="ECO:0000256" key="11">
    <source>
        <dbReference type="ARBA" id="ARBA00025034"/>
    </source>
</evidence>
<dbReference type="CDD" id="cd20070">
    <property type="entry name" value="5TM_YidC_Alb3"/>
    <property type="match status" value="1"/>
</dbReference>
<evidence type="ECO:0000256" key="4">
    <source>
        <dbReference type="ARBA" id="ARBA00022448"/>
    </source>
</evidence>
<gene>
    <name evidence="20" type="primary">yidC</name>
    <name evidence="20" type="ORF">ACEZDE_13140</name>
</gene>
<feature type="transmembrane region" description="Helical" evidence="18">
    <location>
        <begin position="38"/>
        <end position="60"/>
    </location>
</feature>
<evidence type="ECO:0000256" key="18">
    <source>
        <dbReference type="SAM" id="Phobius"/>
    </source>
</evidence>
<evidence type="ECO:0000256" key="2">
    <source>
        <dbReference type="ARBA" id="ARBA00010527"/>
    </source>
</evidence>
<keyword evidence="10" id="KW-0143">Chaperone</keyword>
<sequence>MTVGFLDSILSPLYTAVSWIIVQFHSLYSKGFPADSGWAWGLAIVSLVILVRACMIPLTIKQTKSMRAMQALQPELKKLQDRYKGDRQKLAEEQMKLYKTAGANPASSCLPLLIQSPFFMSLYGVLSNVAHDKTVGVITPTLLISAQHARIFGAPLSATFFNSPLTSVKIVTAVMILTMCFTQFLTTRQLMTKNVDLSVKTPYMQQQKMMMYVFPVIYIFIGTNMPVGVLIYMVTSNLWTLGQQLVIIRQNPTPGSVAFKARQERLKAAGKLNADGTPVKAGLASLVKGGAPVEEAPVEDAAPVRRQQPKRQTKSQRQSGGSAGTAPADAVVRTATEQTRTADKAGSTEKKAPAAAGAPAVGGQARGRAKTGGGAGAASGGSTPAQNSGQKRNQPAKRNPQPAGRSNAKKKS</sequence>
<comment type="subunit">
    <text evidence="12">Interacts with the Sec translocase complex via SecD. Specifically interacts with transmembrane segments of nascent integral membrane proteins during membrane integration.</text>
</comment>
<comment type="caution">
    <text evidence="20">The sequence shown here is derived from an EMBL/GenBank/DDBJ whole genome shotgun (WGS) entry which is preliminary data.</text>
</comment>
<keyword evidence="7" id="KW-0653">Protein transport</keyword>
<dbReference type="Pfam" id="PF02096">
    <property type="entry name" value="60KD_IMP"/>
    <property type="match status" value="1"/>
</dbReference>
<keyword evidence="21" id="KW-1185">Reference proteome</keyword>
<comment type="subcellular location">
    <subcellularLocation>
        <location evidence="1">Cell membrane</location>
        <topology evidence="1">Multi-pass membrane protein</topology>
    </subcellularLocation>
    <subcellularLocation>
        <location evidence="16">Membrane</location>
        <topology evidence="16">Multi-pass membrane protein</topology>
    </subcellularLocation>
</comment>